<dbReference type="Proteomes" id="UP001162741">
    <property type="component" value="Chromosome"/>
</dbReference>
<dbReference type="CDD" id="cd08977">
    <property type="entry name" value="SusD"/>
    <property type="match status" value="1"/>
</dbReference>
<reference evidence="10" key="1">
    <citation type="submission" date="2022-10" db="EMBL/GenBank/DDBJ databases">
        <title>Chitinophaga sp. nov., isolated from soil.</title>
        <authorList>
            <person name="Jeon C.O."/>
        </authorList>
    </citation>
    <scope>NUCLEOTIDE SEQUENCE</scope>
    <source>
        <strain evidence="10">R8</strain>
    </source>
</reference>
<dbReference type="EMBL" id="CP107006">
    <property type="protein sequence ID" value="UYQ91881.1"/>
    <property type="molecule type" value="Genomic_DNA"/>
</dbReference>
<feature type="region of interest" description="Disordered" evidence="6">
    <location>
        <begin position="482"/>
        <end position="501"/>
    </location>
</feature>
<protein>
    <submittedName>
        <fullName evidence="10">RagB/SusD family nutrient uptake outer membrane protein</fullName>
    </submittedName>
</protein>
<dbReference type="InterPro" id="IPR012944">
    <property type="entry name" value="SusD_RagB_dom"/>
</dbReference>
<dbReference type="Gene3D" id="1.25.40.390">
    <property type="match status" value="1"/>
</dbReference>
<evidence type="ECO:0000259" key="8">
    <source>
        <dbReference type="Pfam" id="PF07980"/>
    </source>
</evidence>
<evidence type="ECO:0000259" key="9">
    <source>
        <dbReference type="Pfam" id="PF14322"/>
    </source>
</evidence>
<evidence type="ECO:0000256" key="3">
    <source>
        <dbReference type="ARBA" id="ARBA00022729"/>
    </source>
</evidence>
<evidence type="ECO:0000313" key="11">
    <source>
        <dbReference type="Proteomes" id="UP001162741"/>
    </source>
</evidence>
<evidence type="ECO:0000256" key="7">
    <source>
        <dbReference type="SAM" id="SignalP"/>
    </source>
</evidence>
<dbReference type="PROSITE" id="PS51257">
    <property type="entry name" value="PROKAR_LIPOPROTEIN"/>
    <property type="match status" value="1"/>
</dbReference>
<gene>
    <name evidence="10" type="ORF">MKQ68_17480</name>
</gene>
<dbReference type="RefSeq" id="WP_264280241.1">
    <property type="nucleotide sequence ID" value="NZ_CP107006.1"/>
</dbReference>
<evidence type="ECO:0000256" key="6">
    <source>
        <dbReference type="SAM" id="MobiDB-lite"/>
    </source>
</evidence>
<comment type="subcellular location">
    <subcellularLocation>
        <location evidence="1">Cell outer membrane</location>
    </subcellularLocation>
</comment>
<feature type="domain" description="RagB/SusD" evidence="8">
    <location>
        <begin position="383"/>
        <end position="500"/>
    </location>
</feature>
<dbReference type="SUPFAM" id="SSF48452">
    <property type="entry name" value="TPR-like"/>
    <property type="match status" value="1"/>
</dbReference>
<sequence>MKRNFRLTLYTTAALVLFAGCGDKFLNIAPQGAITEEEIRNNPRAAQDLVNGVYNIMWIGGFEPDINSLQFIVLTEIASDNADKGSTPTDYPAAAEVDNFTLDARNGIVSNVWKGHYQGIARANQALEKIPLSPLPAADKNALLGEVRFLRAHFYFNLVRLFGGVPKIDRVPAASEVNSDQFQTRASVDTIYQLIIDDLTFAANNLELKGATDVGRATKGAAQGLLAKVYLYRRNWQMAFDMAQAVINSGLYDTLPNYANIWRVAGANSSESLFEVQTGTNAACNAAINIYSVSQGPRAGGKRGWTDLGFGFNNPTQSLVNAYEPGDRRLPATVINVAAGGTVLWDGFRIPGRDSVENDRYNYKAYHSRTQEPYCGVPDRMPKNHRVLRYADVLLIYAEAANELSNMGEATAKLNMVRRRAGLPNFSGDQAAMRLKIWDERRVELAMEFDRFFDIVRQGRAGQIMRAHGKAFQDNKHELFPIPQDQRDLSGNRLGQNQGYN</sequence>
<evidence type="ECO:0000256" key="4">
    <source>
        <dbReference type="ARBA" id="ARBA00023136"/>
    </source>
</evidence>
<keyword evidence="3 7" id="KW-0732">Signal</keyword>
<accession>A0ABY6IWY3</accession>
<feature type="chain" id="PRO_5045111133" evidence="7">
    <location>
        <begin position="20"/>
        <end position="501"/>
    </location>
</feature>
<feature type="signal peptide" evidence="7">
    <location>
        <begin position="1"/>
        <end position="19"/>
    </location>
</feature>
<keyword evidence="5" id="KW-0998">Cell outer membrane</keyword>
<dbReference type="Pfam" id="PF07980">
    <property type="entry name" value="SusD_RagB"/>
    <property type="match status" value="1"/>
</dbReference>
<comment type="similarity">
    <text evidence="2">Belongs to the SusD family.</text>
</comment>
<proteinExistence type="inferred from homology"/>
<feature type="domain" description="SusD-like N-terminal" evidence="9">
    <location>
        <begin position="75"/>
        <end position="231"/>
    </location>
</feature>
<keyword evidence="4" id="KW-0472">Membrane</keyword>
<evidence type="ECO:0000313" key="10">
    <source>
        <dbReference type="EMBL" id="UYQ91881.1"/>
    </source>
</evidence>
<evidence type="ECO:0000256" key="2">
    <source>
        <dbReference type="ARBA" id="ARBA00006275"/>
    </source>
</evidence>
<dbReference type="InterPro" id="IPR033985">
    <property type="entry name" value="SusD-like_N"/>
</dbReference>
<dbReference type="InterPro" id="IPR011990">
    <property type="entry name" value="TPR-like_helical_dom_sf"/>
</dbReference>
<name>A0ABY6IWY3_9BACT</name>
<dbReference type="Pfam" id="PF14322">
    <property type="entry name" value="SusD-like_3"/>
    <property type="match status" value="1"/>
</dbReference>
<organism evidence="10 11">
    <name type="scientific">Chitinophaga horti</name>
    <dbReference type="NCBI Taxonomy" id="2920382"/>
    <lineage>
        <taxon>Bacteria</taxon>
        <taxon>Pseudomonadati</taxon>
        <taxon>Bacteroidota</taxon>
        <taxon>Chitinophagia</taxon>
        <taxon>Chitinophagales</taxon>
        <taxon>Chitinophagaceae</taxon>
        <taxon>Chitinophaga</taxon>
    </lineage>
</organism>
<keyword evidence="11" id="KW-1185">Reference proteome</keyword>
<evidence type="ECO:0000256" key="1">
    <source>
        <dbReference type="ARBA" id="ARBA00004442"/>
    </source>
</evidence>
<evidence type="ECO:0000256" key="5">
    <source>
        <dbReference type="ARBA" id="ARBA00023237"/>
    </source>
</evidence>